<reference evidence="2" key="1">
    <citation type="journal article" date="2022" name="Mol. Ecol. Resour.">
        <title>The genomes of chicory, endive, great burdock and yacon provide insights into Asteraceae palaeo-polyploidization history and plant inulin production.</title>
        <authorList>
            <person name="Fan W."/>
            <person name="Wang S."/>
            <person name="Wang H."/>
            <person name="Wang A."/>
            <person name="Jiang F."/>
            <person name="Liu H."/>
            <person name="Zhao H."/>
            <person name="Xu D."/>
            <person name="Zhang Y."/>
        </authorList>
    </citation>
    <scope>NUCLEOTIDE SEQUENCE [LARGE SCALE GENOMIC DNA]</scope>
    <source>
        <strain evidence="2">cv. Punajuju</strain>
    </source>
</reference>
<comment type="caution">
    <text evidence="1">The sequence shown here is derived from an EMBL/GenBank/DDBJ whole genome shotgun (WGS) entry which is preliminary data.</text>
</comment>
<proteinExistence type="predicted"/>
<dbReference type="Proteomes" id="UP001055811">
    <property type="component" value="Linkage Group LG02"/>
</dbReference>
<evidence type="ECO:0000313" key="1">
    <source>
        <dbReference type="EMBL" id="KAI3778293.1"/>
    </source>
</evidence>
<gene>
    <name evidence="1" type="ORF">L2E82_07480</name>
</gene>
<evidence type="ECO:0000313" key="2">
    <source>
        <dbReference type="Proteomes" id="UP001055811"/>
    </source>
</evidence>
<accession>A0ACB9G5G4</accession>
<name>A0ACB9G5G4_CICIN</name>
<dbReference type="EMBL" id="CM042010">
    <property type="protein sequence ID" value="KAI3778293.1"/>
    <property type="molecule type" value="Genomic_DNA"/>
</dbReference>
<reference evidence="1 2" key="2">
    <citation type="journal article" date="2022" name="Mol. Ecol. Resour.">
        <title>The genomes of chicory, endive, great burdock and yacon provide insights into Asteraceae paleo-polyploidization history and plant inulin production.</title>
        <authorList>
            <person name="Fan W."/>
            <person name="Wang S."/>
            <person name="Wang H."/>
            <person name="Wang A."/>
            <person name="Jiang F."/>
            <person name="Liu H."/>
            <person name="Zhao H."/>
            <person name="Xu D."/>
            <person name="Zhang Y."/>
        </authorList>
    </citation>
    <scope>NUCLEOTIDE SEQUENCE [LARGE SCALE GENOMIC DNA]</scope>
    <source>
        <strain evidence="2">cv. Punajuju</strain>
        <tissue evidence="1">Leaves</tissue>
    </source>
</reference>
<sequence length="410" mass="46463">MTGTRSDLEFLACDFHRKVDQQGFVVGCLSEVSPSLCSNLAGESFIDVHNQKSFLTLNTLNEFDPKYSGVDRRRKLDTQKGAVLATKLKNNANRIAKWTTQAILASADMMKLGYVTRVYPRDHFNHVISAVVGYKPKRIFSLSLCTARLTSRGIPYEFRGGVSEIVQSLEVSDFLGYFFRRKVDLPNISRAQLRQAIANSEAELATMCSAMEKRPVHMRQSDQNSGSLKAELRAIISELEEMKKRKSERRNHDLSLRKLEELCAQLQALEKEKSDRINQVLAHFSTLNSMCLVLGMDFNQTIHEIHPGLSETGSNSISDDVIKRLAIAIERLRVVNIERMQKQHSLNSISDDVIKRLAIAIERLRDVNIERMQKIQNLPSSLLELCNLMDTPLQEQQVFQSVTCMAAFTL</sequence>
<keyword evidence="2" id="KW-1185">Reference proteome</keyword>
<organism evidence="1 2">
    <name type="scientific">Cichorium intybus</name>
    <name type="common">Chicory</name>
    <dbReference type="NCBI Taxonomy" id="13427"/>
    <lineage>
        <taxon>Eukaryota</taxon>
        <taxon>Viridiplantae</taxon>
        <taxon>Streptophyta</taxon>
        <taxon>Embryophyta</taxon>
        <taxon>Tracheophyta</taxon>
        <taxon>Spermatophyta</taxon>
        <taxon>Magnoliopsida</taxon>
        <taxon>eudicotyledons</taxon>
        <taxon>Gunneridae</taxon>
        <taxon>Pentapetalae</taxon>
        <taxon>asterids</taxon>
        <taxon>campanulids</taxon>
        <taxon>Asterales</taxon>
        <taxon>Asteraceae</taxon>
        <taxon>Cichorioideae</taxon>
        <taxon>Cichorieae</taxon>
        <taxon>Cichoriinae</taxon>
        <taxon>Cichorium</taxon>
    </lineage>
</organism>
<protein>
    <submittedName>
        <fullName evidence="1">Uncharacterized protein</fullName>
    </submittedName>
</protein>